<dbReference type="GO" id="GO:0003887">
    <property type="term" value="F:DNA-directed DNA polymerase activity"/>
    <property type="evidence" value="ECO:0007669"/>
    <property type="project" value="UniProtKB-UniRule"/>
</dbReference>
<evidence type="ECO:0000256" key="4">
    <source>
        <dbReference type="ARBA" id="ARBA00022695"/>
    </source>
</evidence>
<dbReference type="Gene3D" id="1.10.8.60">
    <property type="match status" value="1"/>
</dbReference>
<dbReference type="InterPro" id="IPR008921">
    <property type="entry name" value="DNA_pol3_clamp-load_cplx_C"/>
</dbReference>
<dbReference type="InterPro" id="IPR010372">
    <property type="entry name" value="DNA_pol3_delta_N"/>
</dbReference>
<evidence type="ECO:0000256" key="8">
    <source>
        <dbReference type="ARBA" id="ARBA00049244"/>
    </source>
</evidence>
<evidence type="ECO:0000256" key="1">
    <source>
        <dbReference type="ARBA" id="ARBA00012417"/>
    </source>
</evidence>
<dbReference type="SUPFAM" id="SSF52540">
    <property type="entry name" value="P-loop containing nucleoside triphosphate hydrolases"/>
    <property type="match status" value="1"/>
</dbReference>
<reference evidence="13" key="1">
    <citation type="submission" date="2018-02" db="EMBL/GenBank/DDBJ databases">
        <title>Genome sequencing of Solimonas sp. HR-BB.</title>
        <authorList>
            <person name="Lee Y."/>
            <person name="Jeon C.O."/>
        </authorList>
    </citation>
    <scope>NUCLEOTIDE SEQUENCE [LARGE SCALE GENOMIC DNA]</scope>
    <source>
        <strain evidence="13">HR-E</strain>
    </source>
</reference>
<proteinExistence type="inferred from homology"/>
<dbReference type="NCBIfam" id="TIGR01128">
    <property type="entry name" value="holA"/>
    <property type="match status" value="1"/>
</dbReference>
<dbReference type="PANTHER" id="PTHR34388:SF1">
    <property type="entry name" value="DNA POLYMERASE III SUBUNIT DELTA"/>
    <property type="match status" value="1"/>
</dbReference>
<evidence type="ECO:0000313" key="13">
    <source>
        <dbReference type="Proteomes" id="UP000243900"/>
    </source>
</evidence>
<dbReference type="Gene3D" id="3.40.50.300">
    <property type="entry name" value="P-loop containing nucleotide triphosphate hydrolases"/>
    <property type="match status" value="1"/>
</dbReference>
<evidence type="ECO:0000256" key="3">
    <source>
        <dbReference type="ARBA" id="ARBA00022679"/>
    </source>
</evidence>
<accession>A0A2P6AS92</accession>
<evidence type="ECO:0000256" key="2">
    <source>
        <dbReference type="ARBA" id="ARBA00017703"/>
    </source>
</evidence>
<keyword evidence="13" id="KW-1185">Reference proteome</keyword>
<evidence type="ECO:0000256" key="5">
    <source>
        <dbReference type="ARBA" id="ARBA00022705"/>
    </source>
</evidence>
<evidence type="ECO:0000256" key="6">
    <source>
        <dbReference type="ARBA" id="ARBA00022932"/>
    </source>
</evidence>
<name>A0A2P6AS92_9GAMM</name>
<sequence>MKLRPEQLDAHLREPLQPVYVLTGDEPLLLQEASDALRRAASTQGYGERERHGVERGFDWNDLLAGCQSLSLFAERKLLELRFSGKPDASAAEALITLAARPPEDTVLVITLPKLDGAAQKAKWLTALDAAGVIVTFYPVDAAALPGWLQTRARQLGLRLQPDAQQLLAERTEGNLLAAAQTLEKLRLLHDGGDIDIEAVAAMVSDSARYSVFDLADAVLLGDAPRVARLILGLEAEGQAESVVLWALQKDLRGLTLAAEQMHSQGLRSPSPQLLGQLGFWAKRQGPAQQALRRLPLARLQRMSSGLIDIDKAIKGQSPERAWDALLRLSMAMAGRPLFTA</sequence>
<keyword evidence="3" id="KW-0808">Transferase</keyword>
<gene>
    <name evidence="12" type="ORF">C5O18_06305</name>
</gene>
<feature type="domain" description="DNA polymerase III subunit delta C-terminal" evidence="11">
    <location>
        <begin position="213"/>
        <end position="338"/>
    </location>
</feature>
<dbReference type="EC" id="2.7.7.7" evidence="1 9"/>
<protein>
    <recommendedName>
        <fullName evidence="2 9">DNA polymerase III subunit delta</fullName>
        <ecNumber evidence="1 9">2.7.7.7</ecNumber>
    </recommendedName>
</protein>
<dbReference type="GO" id="GO:0009360">
    <property type="term" value="C:DNA polymerase III complex"/>
    <property type="evidence" value="ECO:0007669"/>
    <property type="project" value="UniProtKB-UniRule"/>
</dbReference>
<dbReference type="SUPFAM" id="SSF48019">
    <property type="entry name" value="post-AAA+ oligomerization domain-like"/>
    <property type="match status" value="1"/>
</dbReference>
<evidence type="ECO:0000256" key="7">
    <source>
        <dbReference type="ARBA" id="ARBA00034754"/>
    </source>
</evidence>
<evidence type="ECO:0000259" key="11">
    <source>
        <dbReference type="Pfam" id="PF14840"/>
    </source>
</evidence>
<dbReference type="PANTHER" id="PTHR34388">
    <property type="entry name" value="DNA POLYMERASE III SUBUNIT DELTA"/>
    <property type="match status" value="1"/>
</dbReference>
<feature type="domain" description="DNA polymerase III delta N-terminal" evidence="10">
    <location>
        <begin position="20"/>
        <end position="135"/>
    </location>
</feature>
<comment type="catalytic activity">
    <reaction evidence="8">
        <text>DNA(n) + a 2'-deoxyribonucleoside 5'-triphosphate = DNA(n+1) + diphosphate</text>
        <dbReference type="Rhea" id="RHEA:22508"/>
        <dbReference type="Rhea" id="RHEA-COMP:17339"/>
        <dbReference type="Rhea" id="RHEA-COMP:17340"/>
        <dbReference type="ChEBI" id="CHEBI:33019"/>
        <dbReference type="ChEBI" id="CHEBI:61560"/>
        <dbReference type="ChEBI" id="CHEBI:173112"/>
        <dbReference type="EC" id="2.7.7.7"/>
    </reaction>
</comment>
<dbReference type="OrthoDB" id="9770982at2"/>
<dbReference type="Proteomes" id="UP000243900">
    <property type="component" value="Unassembled WGS sequence"/>
</dbReference>
<dbReference type="GO" id="GO:0003677">
    <property type="term" value="F:DNA binding"/>
    <property type="evidence" value="ECO:0007669"/>
    <property type="project" value="InterPro"/>
</dbReference>
<keyword evidence="6" id="KW-0239">DNA-directed DNA polymerase</keyword>
<dbReference type="Pfam" id="PF14840">
    <property type="entry name" value="DNA_pol3_delt_C"/>
    <property type="match status" value="1"/>
</dbReference>
<dbReference type="AlphaFoldDB" id="A0A2P6AS92"/>
<dbReference type="Pfam" id="PF06144">
    <property type="entry name" value="DNA_pol3_delta"/>
    <property type="match status" value="1"/>
</dbReference>
<evidence type="ECO:0000256" key="9">
    <source>
        <dbReference type="NCBIfam" id="TIGR01128"/>
    </source>
</evidence>
<evidence type="ECO:0000313" key="12">
    <source>
        <dbReference type="EMBL" id="PQA41140.1"/>
    </source>
</evidence>
<dbReference type="Gene3D" id="1.20.272.10">
    <property type="match status" value="1"/>
</dbReference>
<dbReference type="InterPro" id="IPR027417">
    <property type="entry name" value="P-loop_NTPase"/>
</dbReference>
<keyword evidence="4" id="KW-0548">Nucleotidyltransferase</keyword>
<dbReference type="GO" id="GO:0006261">
    <property type="term" value="P:DNA-templated DNA replication"/>
    <property type="evidence" value="ECO:0007669"/>
    <property type="project" value="TreeGrafter"/>
</dbReference>
<keyword evidence="5" id="KW-0235">DNA replication</keyword>
<dbReference type="InterPro" id="IPR005790">
    <property type="entry name" value="DNA_polIII_delta"/>
</dbReference>
<evidence type="ECO:0000259" key="10">
    <source>
        <dbReference type="Pfam" id="PF06144"/>
    </source>
</evidence>
<dbReference type="CDD" id="cd18138">
    <property type="entry name" value="HLD_clamp_pol_III_delta"/>
    <property type="match status" value="1"/>
</dbReference>
<organism evidence="12 13">
    <name type="scientific">Amnimonas aquatica</name>
    <dbReference type="NCBI Taxonomy" id="2094561"/>
    <lineage>
        <taxon>Bacteria</taxon>
        <taxon>Pseudomonadati</taxon>
        <taxon>Pseudomonadota</taxon>
        <taxon>Gammaproteobacteria</taxon>
        <taxon>Moraxellales</taxon>
        <taxon>Moraxellaceae</taxon>
        <taxon>Amnimonas</taxon>
    </lineage>
</organism>
<comment type="similarity">
    <text evidence="7">Belongs to the DNA polymerase HolA subunit family.</text>
</comment>
<dbReference type="RefSeq" id="WP_105192473.1">
    <property type="nucleotide sequence ID" value="NZ_PTQZ01000134.1"/>
</dbReference>
<comment type="caution">
    <text evidence="12">The sequence shown here is derived from an EMBL/GenBank/DDBJ whole genome shotgun (WGS) entry which is preliminary data.</text>
</comment>
<dbReference type="EMBL" id="PTQZ01000134">
    <property type="protein sequence ID" value="PQA41140.1"/>
    <property type="molecule type" value="Genomic_DNA"/>
</dbReference>
<dbReference type="InterPro" id="IPR032780">
    <property type="entry name" value="DNA_pol3_delt_C"/>
</dbReference>